<dbReference type="GO" id="GO:0036503">
    <property type="term" value="P:ERAD pathway"/>
    <property type="evidence" value="ECO:0007669"/>
    <property type="project" value="TreeGrafter"/>
</dbReference>
<dbReference type="InterPro" id="IPR042299">
    <property type="entry name" value="Ufd1-like_Nn"/>
</dbReference>
<dbReference type="PANTHER" id="PTHR12555">
    <property type="entry name" value="UBIQUITIN FUSION DEGRADATON PROTEIN 1"/>
    <property type="match status" value="1"/>
</dbReference>
<gene>
    <name evidence="4" type="ORF">H4R34_004615</name>
</gene>
<evidence type="ECO:0000313" key="4">
    <source>
        <dbReference type="EMBL" id="KAJ1974715.1"/>
    </source>
</evidence>
<dbReference type="Gene3D" id="6.10.130.10">
    <property type="entry name" value="Ubiquitin-protein ligase E3A, N-terminal zinc-binding domain (AZUL)"/>
    <property type="match status" value="1"/>
</dbReference>
<evidence type="ECO:0000259" key="2">
    <source>
        <dbReference type="Pfam" id="PF21366"/>
    </source>
</evidence>
<dbReference type="InterPro" id="IPR004854">
    <property type="entry name" value="Ufd1-like"/>
</dbReference>
<dbReference type="Pfam" id="PF23580">
    <property type="entry name" value="Znf_XAF1_N"/>
    <property type="match status" value="1"/>
</dbReference>
<dbReference type="GO" id="GO:0034098">
    <property type="term" value="C:VCP-NPL4-UFD1 AAA ATPase complex"/>
    <property type="evidence" value="ECO:0007669"/>
    <property type="project" value="TreeGrafter"/>
</dbReference>
<comment type="caution">
    <text evidence="4">The sequence shown here is derived from an EMBL/GenBank/DDBJ whole genome shotgun (WGS) entry which is preliminary data.</text>
</comment>
<keyword evidence="5" id="KW-1185">Reference proteome</keyword>
<dbReference type="Pfam" id="PF21366">
    <property type="entry name" value="TRAFD1-XIAF1_ZnF"/>
    <property type="match status" value="1"/>
</dbReference>
<dbReference type="OrthoDB" id="193703at2759"/>
<dbReference type="Proteomes" id="UP001151582">
    <property type="component" value="Unassembled WGS sequence"/>
</dbReference>
<dbReference type="GO" id="GO:0031593">
    <property type="term" value="F:polyubiquitin modification-dependent protein binding"/>
    <property type="evidence" value="ECO:0007669"/>
    <property type="project" value="TreeGrafter"/>
</dbReference>
<reference evidence="4" key="1">
    <citation type="submission" date="2022-07" db="EMBL/GenBank/DDBJ databases">
        <title>Phylogenomic reconstructions and comparative analyses of Kickxellomycotina fungi.</title>
        <authorList>
            <person name="Reynolds N.K."/>
            <person name="Stajich J.E."/>
            <person name="Barry K."/>
            <person name="Grigoriev I.V."/>
            <person name="Crous P."/>
            <person name="Smith M.E."/>
        </authorList>
    </citation>
    <scope>NUCLEOTIDE SEQUENCE</scope>
    <source>
        <strain evidence="4">RSA 567</strain>
    </source>
</reference>
<evidence type="ECO:0000313" key="5">
    <source>
        <dbReference type="Proteomes" id="UP001151582"/>
    </source>
</evidence>
<dbReference type="PANTHER" id="PTHR12555:SF15">
    <property type="entry name" value="FUSION DEGRADATION PROTEIN (UFD1), PUTATIVE (AFU_ORTHOLOGUE AFUA_4G04640)-RELATED"/>
    <property type="match status" value="1"/>
</dbReference>
<dbReference type="InterPro" id="IPR042556">
    <property type="entry name" value="AZUL_sf"/>
</dbReference>
<evidence type="ECO:0000259" key="3">
    <source>
        <dbReference type="Pfam" id="PF24842"/>
    </source>
</evidence>
<feature type="domain" description="Ubiquitin-protein ligase E3A N-terminal zinc-binding" evidence="1">
    <location>
        <begin position="592"/>
        <end position="630"/>
    </location>
</feature>
<protein>
    <recommendedName>
        <fullName evidence="6">Ubiquitin-protein ligase E3A N-terminal zinc-binding domain-containing protein</fullName>
    </recommendedName>
</protein>
<feature type="domain" description="TRAFD1/XAF1 zinc finger" evidence="2">
    <location>
        <begin position="503"/>
        <end position="534"/>
    </location>
</feature>
<feature type="domain" description="Ubiquitin fusion degradation protein UFD1 N-terminal subdomain 2" evidence="3">
    <location>
        <begin position="141"/>
        <end position="216"/>
    </location>
</feature>
<dbReference type="InterPro" id="IPR032353">
    <property type="entry name" value="AZUL"/>
</dbReference>
<dbReference type="EMBL" id="JANBQB010000617">
    <property type="protein sequence ID" value="KAJ1974715.1"/>
    <property type="molecule type" value="Genomic_DNA"/>
</dbReference>
<dbReference type="GO" id="GO:0006511">
    <property type="term" value="P:ubiquitin-dependent protein catabolic process"/>
    <property type="evidence" value="ECO:0007669"/>
    <property type="project" value="InterPro"/>
</dbReference>
<name>A0A9W8EAZ8_9FUNG</name>
<evidence type="ECO:0008006" key="6">
    <source>
        <dbReference type="Google" id="ProtNLM"/>
    </source>
</evidence>
<dbReference type="InterPro" id="IPR049439">
    <property type="entry name" value="TRAFD1-XIAF1_Znf"/>
</dbReference>
<dbReference type="Gene3D" id="2.40.40.50">
    <property type="entry name" value="Ubiquitin fusion degradation protein UFD1, N-terminal domain"/>
    <property type="match status" value="1"/>
</dbReference>
<dbReference type="InterPro" id="IPR055418">
    <property type="entry name" value="UFD1_N2"/>
</dbReference>
<accession>A0A9W8EAZ8</accession>
<sequence>MAPPHYAESFYIYPHALGPAQSASKDLTNTDRLILPSAVLETLLLGTQLDSRLASNRELPHPLTFELCHPTSRCAVYGGVEEFTAVYQPHPNAAASTAPVPHGGPLTTDSTKIVFAPQWMLQSLALEPGDSVLLKLAVLPKATGATLRPLDAAYRDIPDLRATFEAHLRGSYTTLTAREIITVPHGKQRYRFLVEKLQPAPAVTVVDTDVAVDIEPYAEVMHASLTARLPVVSASRQPVNAADASASSVQELAWDQTTTGTVSRDQPDSWRIHCAGRVGEAWVTLSLENGTDADLLLHAGTECPTYENFIDADLGVTMTKQVHITVDPKTNPSREFRITVTTLTLQTARYRLTLSATAPPKEAPALGPAAATNSTPTADTRQCDVCHAWVPTRTFDLHHSFCLRHSVQCNVCHQVFQRGEAYDQHWHCSICQQPGTRNTEAKHMFLAHTPRDCPCGHHADSPVALAQHRRTECPQRMVICRYCHILQEQGPPSDSPSDRLQGLRTHEAYCGGRTIECVKCQLPVRIKDMAMHARMHDFQRQNQPLPFRLCRNANCVRPRAEGASQNCLNLCASCFGPFWIPNLDPGHKKLLQRMAHTYHRQLTQGCGRGWCQNPQCATATRQPLEPTPAARRLVPLVQNLSNYLRNGSAYPDPVLYLCVDEATTRRALLVQALDAEIQPAVATPAPTASATYPREWLVKALLASEEDVRQAKSWLRANAPRPSPHVESAA</sequence>
<organism evidence="4 5">
    <name type="scientific">Dimargaris verticillata</name>
    <dbReference type="NCBI Taxonomy" id="2761393"/>
    <lineage>
        <taxon>Eukaryota</taxon>
        <taxon>Fungi</taxon>
        <taxon>Fungi incertae sedis</taxon>
        <taxon>Zoopagomycota</taxon>
        <taxon>Kickxellomycotina</taxon>
        <taxon>Dimargaritomycetes</taxon>
        <taxon>Dimargaritales</taxon>
        <taxon>Dimargaritaceae</taxon>
        <taxon>Dimargaris</taxon>
    </lineage>
</organism>
<dbReference type="AlphaFoldDB" id="A0A9W8EAZ8"/>
<evidence type="ECO:0000259" key="1">
    <source>
        <dbReference type="Pfam" id="PF16558"/>
    </source>
</evidence>
<dbReference type="Pfam" id="PF16558">
    <property type="entry name" value="AZUL"/>
    <property type="match status" value="1"/>
</dbReference>
<proteinExistence type="predicted"/>
<dbReference type="Pfam" id="PF24842">
    <property type="entry name" value="UFD1_N2"/>
    <property type="match status" value="1"/>
</dbReference>
<dbReference type="Gene3D" id="3.10.330.10">
    <property type="match status" value="1"/>
</dbReference>